<evidence type="ECO:0000259" key="6">
    <source>
        <dbReference type="Pfam" id="PF02931"/>
    </source>
</evidence>
<dbReference type="Gene3D" id="2.70.170.10">
    <property type="entry name" value="Neurotransmitter-gated ion-channel ligand-binding domain"/>
    <property type="match status" value="2"/>
</dbReference>
<comment type="subcellular location">
    <subcellularLocation>
        <location evidence="1">Membrane</location>
        <topology evidence="1">Multi-pass membrane protein</topology>
    </subcellularLocation>
</comment>
<dbReference type="InterPro" id="IPR006201">
    <property type="entry name" value="Neur_channel"/>
</dbReference>
<dbReference type="InterPro" id="IPR036719">
    <property type="entry name" value="Neuro-gated_channel_TM_sf"/>
</dbReference>
<keyword evidence="9" id="KW-1185">Reference proteome</keyword>
<sequence>MGDTIRAERRDNAVITEANCSLSYLALDVIRQNYGSSRVDIFCRAYRYNRFTHLFVCLLVARSVLSSGRLPDEQALMHRLFNEQQYDNSVRPVFNSSKNVEVQFGFTLIQIMDMDEKNQLVILNAWLEMIWHDERISWRKEDYNGLEVVRLPARLLWLPDIVLYNKLVCKLKFGSWTYDKAQVDMVNKTGDVEVSAYVTNGEWMLSRYRIVRNEVVYPISPAIYPDVTGKQVNRIILTIQRRILYYVLNILFPCFWLNILSVLTFCLPPDAGEKITLSITVLLSYSVFMLLVAESMPPTSEFVPLIGIYLTVSMAVASVSVILTVVVLKLHHCSPNQQKIPGWVRHFVLGHLAKIVRCACVKVPCKRRAKIKKQLREKETAEELRNLQTKLLNEMNTRASRASSCSTRKFAFENGTKGIIGRLPHSSKTDINGSNVKIDFRDISVSNRSSLLEEDHTSNFKREGSLATMDEILRYLKVLVVKSDAEDAETEVVDEWKQVALVVDRLFFWMFMFITIVSSIIILVIVPSFKFISNDGL</sequence>
<dbReference type="Pfam" id="PF02931">
    <property type="entry name" value="Neur_chan_LBD"/>
    <property type="match status" value="2"/>
</dbReference>
<dbReference type="SUPFAM" id="SSF90112">
    <property type="entry name" value="Neurotransmitter-gated ion-channel transmembrane pore"/>
    <property type="match status" value="1"/>
</dbReference>
<dbReference type="Pfam" id="PF02932">
    <property type="entry name" value="Neur_chan_memb"/>
    <property type="match status" value="1"/>
</dbReference>
<name>A0ABY7DTA1_MYAAR</name>
<dbReference type="Gene3D" id="1.20.58.390">
    <property type="entry name" value="Neurotransmitter-gated ion-channel transmembrane domain"/>
    <property type="match status" value="2"/>
</dbReference>
<evidence type="ECO:0000256" key="2">
    <source>
        <dbReference type="ARBA" id="ARBA00022692"/>
    </source>
</evidence>
<dbReference type="PRINTS" id="PR00252">
    <property type="entry name" value="NRIONCHANNEL"/>
</dbReference>
<feature type="transmembrane region" description="Helical" evidence="5">
    <location>
        <begin position="275"/>
        <end position="293"/>
    </location>
</feature>
<feature type="domain" description="Neurotransmitter-gated ion-channel ligand-binding" evidence="6">
    <location>
        <begin position="168"/>
        <end position="228"/>
    </location>
</feature>
<dbReference type="InterPro" id="IPR036734">
    <property type="entry name" value="Neur_chan_lig-bd_sf"/>
</dbReference>
<evidence type="ECO:0000313" key="9">
    <source>
        <dbReference type="Proteomes" id="UP001164746"/>
    </source>
</evidence>
<dbReference type="EMBL" id="CP111014">
    <property type="protein sequence ID" value="WAQ99900.1"/>
    <property type="molecule type" value="Genomic_DNA"/>
</dbReference>
<evidence type="ECO:0000256" key="4">
    <source>
        <dbReference type="ARBA" id="ARBA00023136"/>
    </source>
</evidence>
<dbReference type="InterPro" id="IPR038050">
    <property type="entry name" value="Neuro_actylchol_rec"/>
</dbReference>
<feature type="transmembrane region" description="Helical" evidence="5">
    <location>
        <begin position="305"/>
        <end position="328"/>
    </location>
</feature>
<feature type="transmembrane region" description="Helical" evidence="5">
    <location>
        <begin position="506"/>
        <end position="529"/>
    </location>
</feature>
<protein>
    <submittedName>
        <fullName evidence="8">ACHA7-like protein</fullName>
    </submittedName>
</protein>
<dbReference type="SUPFAM" id="SSF63712">
    <property type="entry name" value="Nicotinic receptor ligand binding domain-like"/>
    <property type="match status" value="1"/>
</dbReference>
<accession>A0ABY7DTA1</accession>
<keyword evidence="3 5" id="KW-1133">Transmembrane helix</keyword>
<evidence type="ECO:0000256" key="3">
    <source>
        <dbReference type="ARBA" id="ARBA00022989"/>
    </source>
</evidence>
<reference evidence="8" key="1">
    <citation type="submission" date="2022-11" db="EMBL/GenBank/DDBJ databases">
        <title>Centuries of genome instability and evolution in soft-shell clam transmissible cancer (bioRxiv).</title>
        <authorList>
            <person name="Hart S.F.M."/>
            <person name="Yonemitsu M.A."/>
            <person name="Giersch R.M."/>
            <person name="Beal B.F."/>
            <person name="Arriagada G."/>
            <person name="Davis B.W."/>
            <person name="Ostrander E.A."/>
            <person name="Goff S.P."/>
            <person name="Metzger M.J."/>
        </authorList>
    </citation>
    <scope>NUCLEOTIDE SEQUENCE</scope>
    <source>
        <strain evidence="8">MELC-2E11</strain>
        <tissue evidence="8">Siphon/mantle</tissue>
    </source>
</reference>
<keyword evidence="4 5" id="KW-0472">Membrane</keyword>
<dbReference type="Proteomes" id="UP001164746">
    <property type="component" value="Chromosome 3"/>
</dbReference>
<proteinExistence type="predicted"/>
<organism evidence="8 9">
    <name type="scientific">Mya arenaria</name>
    <name type="common">Soft-shell clam</name>
    <dbReference type="NCBI Taxonomy" id="6604"/>
    <lineage>
        <taxon>Eukaryota</taxon>
        <taxon>Metazoa</taxon>
        <taxon>Spiralia</taxon>
        <taxon>Lophotrochozoa</taxon>
        <taxon>Mollusca</taxon>
        <taxon>Bivalvia</taxon>
        <taxon>Autobranchia</taxon>
        <taxon>Heteroconchia</taxon>
        <taxon>Euheterodonta</taxon>
        <taxon>Imparidentia</taxon>
        <taxon>Neoheterodontei</taxon>
        <taxon>Myida</taxon>
        <taxon>Myoidea</taxon>
        <taxon>Myidae</taxon>
        <taxon>Mya</taxon>
    </lineage>
</organism>
<feature type="transmembrane region" description="Helical" evidence="5">
    <location>
        <begin position="243"/>
        <end position="263"/>
    </location>
</feature>
<dbReference type="CDD" id="cd19051">
    <property type="entry name" value="LGIC_TM_cation"/>
    <property type="match status" value="1"/>
</dbReference>
<evidence type="ECO:0000256" key="5">
    <source>
        <dbReference type="SAM" id="Phobius"/>
    </source>
</evidence>
<feature type="domain" description="Neurotransmitter-gated ion-channel ligand-binding" evidence="6">
    <location>
        <begin position="73"/>
        <end position="166"/>
    </location>
</feature>
<dbReference type="InterPro" id="IPR006202">
    <property type="entry name" value="Neur_chan_lig-bd"/>
</dbReference>
<evidence type="ECO:0000313" key="8">
    <source>
        <dbReference type="EMBL" id="WAQ99900.1"/>
    </source>
</evidence>
<gene>
    <name evidence="8" type="ORF">MAR_024273</name>
</gene>
<dbReference type="InterPro" id="IPR006029">
    <property type="entry name" value="Neurotrans-gated_channel_TM"/>
</dbReference>
<evidence type="ECO:0000259" key="7">
    <source>
        <dbReference type="Pfam" id="PF02932"/>
    </source>
</evidence>
<keyword evidence="2 5" id="KW-0812">Transmembrane</keyword>
<feature type="domain" description="Neurotransmitter-gated ion-channel transmembrane" evidence="7">
    <location>
        <begin position="250"/>
        <end position="522"/>
    </location>
</feature>
<dbReference type="PANTHER" id="PTHR18945">
    <property type="entry name" value="NEUROTRANSMITTER GATED ION CHANNEL"/>
    <property type="match status" value="1"/>
</dbReference>
<evidence type="ECO:0000256" key="1">
    <source>
        <dbReference type="ARBA" id="ARBA00004141"/>
    </source>
</evidence>